<keyword evidence="6 7" id="KW-0472">Membrane</keyword>
<keyword evidence="4 7" id="KW-0812">Transmembrane</keyword>
<dbReference type="PANTHER" id="PTHR12560:SF0">
    <property type="entry name" value="LD18904P"/>
    <property type="match status" value="1"/>
</dbReference>
<sequence>MIHHIVTIALLSTSWAINFVRVGTLVLVSHDVADIFLEGGKFIRYDLNNSTVTYILYGCFFSSWIITRLMYYPFVVIRSALFEAANLIQPDYDVWNFTQIPYVPRGIIMLLAALLLLHIFWTFIILKIFAKAISGKTPKDVRSDSESDFEDSDDRRKLVTKKREKKRVSDKSVDNDSEDEFESPTSRRRIPRKE</sequence>
<dbReference type="PANTHER" id="PTHR12560">
    <property type="entry name" value="LONGEVITY ASSURANCE FACTOR 1 LAG1"/>
    <property type="match status" value="1"/>
</dbReference>
<dbReference type="GO" id="GO:0046513">
    <property type="term" value="P:ceramide biosynthetic process"/>
    <property type="evidence" value="ECO:0007669"/>
    <property type="project" value="InterPro"/>
</dbReference>
<dbReference type="Pfam" id="PF03798">
    <property type="entry name" value="TRAM_LAG1_CLN8"/>
    <property type="match status" value="1"/>
</dbReference>
<dbReference type="EMBL" id="LIAE01010198">
    <property type="protein sequence ID" value="PAV65729.1"/>
    <property type="molecule type" value="Genomic_DNA"/>
</dbReference>
<feature type="transmembrane region" description="Helical" evidence="9">
    <location>
        <begin position="51"/>
        <end position="71"/>
    </location>
</feature>
<evidence type="ECO:0000256" key="9">
    <source>
        <dbReference type="SAM" id="Phobius"/>
    </source>
</evidence>
<feature type="domain" description="TLC" evidence="10">
    <location>
        <begin position="1"/>
        <end position="134"/>
    </location>
</feature>
<dbReference type="STRING" id="2018661.A0A2A2JVY6"/>
<dbReference type="InterPro" id="IPR016439">
    <property type="entry name" value="Lag1/Lac1-like"/>
</dbReference>
<feature type="region of interest" description="Disordered" evidence="8">
    <location>
        <begin position="137"/>
        <end position="194"/>
    </location>
</feature>
<dbReference type="InterPro" id="IPR006634">
    <property type="entry name" value="TLC-dom"/>
</dbReference>
<dbReference type="SMART" id="SM00724">
    <property type="entry name" value="TLC"/>
    <property type="match status" value="1"/>
</dbReference>
<dbReference type="Proteomes" id="UP000218231">
    <property type="component" value="Unassembled WGS sequence"/>
</dbReference>
<accession>A0A2A2JVY6</accession>
<evidence type="ECO:0000256" key="5">
    <source>
        <dbReference type="ARBA" id="ARBA00022989"/>
    </source>
</evidence>
<keyword evidence="5 9" id="KW-1133">Transmembrane helix</keyword>
<dbReference type="OrthoDB" id="537032at2759"/>
<proteinExistence type="predicted"/>
<dbReference type="UniPathway" id="UPA00222"/>
<evidence type="ECO:0000256" key="8">
    <source>
        <dbReference type="SAM" id="MobiDB-lite"/>
    </source>
</evidence>
<evidence type="ECO:0000256" key="7">
    <source>
        <dbReference type="PROSITE-ProRule" id="PRU00205"/>
    </source>
</evidence>
<organism evidence="11 12">
    <name type="scientific">Diploscapter pachys</name>
    <dbReference type="NCBI Taxonomy" id="2018661"/>
    <lineage>
        <taxon>Eukaryota</taxon>
        <taxon>Metazoa</taxon>
        <taxon>Ecdysozoa</taxon>
        <taxon>Nematoda</taxon>
        <taxon>Chromadorea</taxon>
        <taxon>Rhabditida</taxon>
        <taxon>Rhabditina</taxon>
        <taxon>Rhabditomorpha</taxon>
        <taxon>Rhabditoidea</taxon>
        <taxon>Rhabditidae</taxon>
        <taxon>Diploscapter</taxon>
    </lineage>
</organism>
<comment type="subcellular location">
    <subcellularLocation>
        <location evidence="1">Membrane</location>
        <topology evidence="1">Multi-pass membrane protein</topology>
    </subcellularLocation>
</comment>
<evidence type="ECO:0000256" key="1">
    <source>
        <dbReference type="ARBA" id="ARBA00004141"/>
    </source>
</evidence>
<evidence type="ECO:0000313" key="11">
    <source>
        <dbReference type="EMBL" id="PAV65729.1"/>
    </source>
</evidence>
<comment type="pathway">
    <text evidence="2">Lipid metabolism; sphingolipid metabolism.</text>
</comment>
<name>A0A2A2JVY6_9BILA</name>
<dbReference type="PROSITE" id="PS50922">
    <property type="entry name" value="TLC"/>
    <property type="match status" value="1"/>
</dbReference>
<evidence type="ECO:0000256" key="2">
    <source>
        <dbReference type="ARBA" id="ARBA00004760"/>
    </source>
</evidence>
<reference evidence="11 12" key="1">
    <citation type="journal article" date="2017" name="Curr. Biol.">
        <title>Genome architecture and evolution of a unichromosomal asexual nematode.</title>
        <authorList>
            <person name="Fradin H."/>
            <person name="Zegar C."/>
            <person name="Gutwein M."/>
            <person name="Lucas J."/>
            <person name="Kovtun M."/>
            <person name="Corcoran D."/>
            <person name="Baugh L.R."/>
            <person name="Kiontke K."/>
            <person name="Gunsalus K."/>
            <person name="Fitch D.H."/>
            <person name="Piano F."/>
        </authorList>
    </citation>
    <scope>NUCLEOTIDE SEQUENCE [LARGE SCALE GENOMIC DNA]</scope>
    <source>
        <strain evidence="11">PF1309</strain>
    </source>
</reference>
<dbReference type="GO" id="GO:0016020">
    <property type="term" value="C:membrane"/>
    <property type="evidence" value="ECO:0007669"/>
    <property type="project" value="UniProtKB-SubCell"/>
</dbReference>
<dbReference type="AlphaFoldDB" id="A0A2A2JVY6"/>
<comment type="pathway">
    <text evidence="3">Sphingolipid metabolism.</text>
</comment>
<comment type="caution">
    <text evidence="11">The sequence shown here is derived from an EMBL/GenBank/DDBJ whole genome shotgun (WGS) entry which is preliminary data.</text>
</comment>
<evidence type="ECO:0000256" key="4">
    <source>
        <dbReference type="ARBA" id="ARBA00022692"/>
    </source>
</evidence>
<protein>
    <recommendedName>
        <fullName evidence="10">TLC domain-containing protein</fullName>
    </recommendedName>
</protein>
<evidence type="ECO:0000256" key="3">
    <source>
        <dbReference type="ARBA" id="ARBA00004991"/>
    </source>
</evidence>
<keyword evidence="12" id="KW-1185">Reference proteome</keyword>
<dbReference type="GO" id="GO:0050291">
    <property type="term" value="F:sphingosine N-acyltransferase activity"/>
    <property type="evidence" value="ECO:0007669"/>
    <property type="project" value="InterPro"/>
</dbReference>
<evidence type="ECO:0000256" key="6">
    <source>
        <dbReference type="ARBA" id="ARBA00023136"/>
    </source>
</evidence>
<feature type="transmembrane region" description="Helical" evidence="9">
    <location>
        <begin position="107"/>
        <end position="129"/>
    </location>
</feature>
<gene>
    <name evidence="11" type="ORF">WR25_19686</name>
</gene>
<evidence type="ECO:0000259" key="10">
    <source>
        <dbReference type="PROSITE" id="PS50922"/>
    </source>
</evidence>
<evidence type="ECO:0000313" key="12">
    <source>
        <dbReference type="Proteomes" id="UP000218231"/>
    </source>
</evidence>